<accession>A0A4Z1HQA8</accession>
<reference evidence="2 3" key="1">
    <citation type="submission" date="2017-12" db="EMBL/GenBank/DDBJ databases">
        <title>Comparative genomics of Botrytis spp.</title>
        <authorList>
            <person name="Valero-Jimenez C.A."/>
            <person name="Tapia P."/>
            <person name="Veloso J."/>
            <person name="Silva-Moreno E."/>
            <person name="Staats M."/>
            <person name="Valdes J.H."/>
            <person name="Van Kan J.A.L."/>
        </authorList>
    </citation>
    <scope>NUCLEOTIDE SEQUENCE [LARGE SCALE GENOMIC DNA]</scope>
    <source>
        <strain evidence="2 3">MUCL11595</strain>
    </source>
</reference>
<feature type="compositionally biased region" description="Acidic residues" evidence="1">
    <location>
        <begin position="82"/>
        <end position="97"/>
    </location>
</feature>
<feature type="region of interest" description="Disordered" evidence="1">
    <location>
        <begin position="1"/>
        <end position="20"/>
    </location>
</feature>
<sequence>MGKMGKTQHSDPNEVVDEVSSGRSLGDLCIVYLHQLRDLLNRPHRKDYTFPSEPGCCMQSSTLQPSGLDLTGHDITAAAAADDGDDHDDDDDDDEAV</sequence>
<proteinExistence type="predicted"/>
<comment type="caution">
    <text evidence="2">The sequence shown here is derived from an EMBL/GenBank/DDBJ whole genome shotgun (WGS) entry which is preliminary data.</text>
</comment>
<dbReference type="Proteomes" id="UP000297527">
    <property type="component" value="Unassembled WGS sequence"/>
</dbReference>
<organism evidence="2 3">
    <name type="scientific">Botryotinia convoluta</name>
    <dbReference type="NCBI Taxonomy" id="54673"/>
    <lineage>
        <taxon>Eukaryota</taxon>
        <taxon>Fungi</taxon>
        <taxon>Dikarya</taxon>
        <taxon>Ascomycota</taxon>
        <taxon>Pezizomycotina</taxon>
        <taxon>Leotiomycetes</taxon>
        <taxon>Helotiales</taxon>
        <taxon>Sclerotiniaceae</taxon>
        <taxon>Botryotinia</taxon>
    </lineage>
</organism>
<dbReference type="EMBL" id="PQXN01000290">
    <property type="protein sequence ID" value="TGO47153.1"/>
    <property type="molecule type" value="Genomic_DNA"/>
</dbReference>
<evidence type="ECO:0000313" key="2">
    <source>
        <dbReference type="EMBL" id="TGO47153.1"/>
    </source>
</evidence>
<protein>
    <submittedName>
        <fullName evidence="2">Uncharacterized protein</fullName>
    </submittedName>
</protein>
<evidence type="ECO:0000256" key="1">
    <source>
        <dbReference type="SAM" id="MobiDB-lite"/>
    </source>
</evidence>
<dbReference type="AlphaFoldDB" id="A0A4Z1HQA8"/>
<name>A0A4Z1HQA8_9HELO</name>
<feature type="region of interest" description="Disordered" evidence="1">
    <location>
        <begin position="75"/>
        <end position="97"/>
    </location>
</feature>
<gene>
    <name evidence="2" type="ORF">BCON_0291g00140</name>
</gene>
<keyword evidence="3" id="KW-1185">Reference proteome</keyword>
<evidence type="ECO:0000313" key="3">
    <source>
        <dbReference type="Proteomes" id="UP000297527"/>
    </source>
</evidence>